<reference evidence="1 2" key="1">
    <citation type="submission" date="2016-10" db="EMBL/GenBank/DDBJ databases">
        <authorList>
            <person name="de Groot N.N."/>
        </authorList>
    </citation>
    <scope>NUCLEOTIDE SEQUENCE [LARGE SCALE GENOMIC DNA]</scope>
    <source>
        <strain evidence="1 2">ML2</strain>
    </source>
</reference>
<protein>
    <submittedName>
        <fullName evidence="1">Uncharacterized protein</fullName>
    </submittedName>
</protein>
<sequence>MVIMLEAKDAYCVNCEKITYFIPVEGGYECQSCKSLNTMRGMKDIHEDPSQKADTVVDLNLPEDIF</sequence>
<dbReference type="STRING" id="398199.SAMN05421804_103335"/>
<gene>
    <name evidence="1" type="ORF">SAMN04488695_103192</name>
</gene>
<accession>A0A1I5AUL6</accession>
<evidence type="ECO:0000313" key="2">
    <source>
        <dbReference type="Proteomes" id="UP000181899"/>
    </source>
</evidence>
<dbReference type="EMBL" id="FOVK01000003">
    <property type="protein sequence ID" value="SFN66100.1"/>
    <property type="molecule type" value="Genomic_DNA"/>
</dbReference>
<name>A0A1I5AUL6_9CLOT</name>
<keyword evidence="2" id="KW-1185">Reference proteome</keyword>
<dbReference type="eggNOG" id="ENOG502ZHGQ">
    <property type="taxonomic scope" value="Bacteria"/>
</dbReference>
<dbReference type="AlphaFoldDB" id="A0A1I5AUL6"/>
<proteinExistence type="predicted"/>
<evidence type="ECO:0000313" key="1">
    <source>
        <dbReference type="EMBL" id="SFN66100.1"/>
    </source>
</evidence>
<dbReference type="Proteomes" id="UP000181899">
    <property type="component" value="Unassembled WGS sequence"/>
</dbReference>
<organism evidence="1 2">
    <name type="scientific">Proteiniclasticum ruminis</name>
    <dbReference type="NCBI Taxonomy" id="398199"/>
    <lineage>
        <taxon>Bacteria</taxon>
        <taxon>Bacillati</taxon>
        <taxon>Bacillota</taxon>
        <taxon>Clostridia</taxon>
        <taxon>Eubacteriales</taxon>
        <taxon>Clostridiaceae</taxon>
        <taxon>Proteiniclasticum</taxon>
    </lineage>
</organism>